<dbReference type="GO" id="GO:0004725">
    <property type="term" value="F:protein tyrosine phosphatase activity"/>
    <property type="evidence" value="ECO:0007669"/>
    <property type="project" value="UniProtKB-EC"/>
</dbReference>
<evidence type="ECO:0000256" key="9">
    <source>
        <dbReference type="ARBA" id="ARBA00051722"/>
    </source>
</evidence>
<dbReference type="OrthoDB" id="5632at2759"/>
<gene>
    <name evidence="12" type="ORF">RFI_16055</name>
</gene>
<proteinExistence type="inferred from homology"/>
<feature type="domain" description="Tyrosine-protein phosphatase" evidence="10">
    <location>
        <begin position="7"/>
        <end position="159"/>
    </location>
</feature>
<dbReference type="SMART" id="SM00404">
    <property type="entry name" value="PTPc_motif"/>
    <property type="match status" value="1"/>
</dbReference>
<dbReference type="Pfam" id="PF22785">
    <property type="entry name" value="Tc-R-P"/>
    <property type="match status" value="1"/>
</dbReference>
<protein>
    <recommendedName>
        <fullName evidence="2">protein-tyrosine-phosphatase</fullName>
        <ecNumber evidence="2">3.1.3.48</ecNumber>
    </recommendedName>
</protein>
<keyword evidence="7" id="KW-0449">Lipoprotein</keyword>
<name>X6N4D4_RETFI</name>
<evidence type="ECO:0000259" key="10">
    <source>
        <dbReference type="PROSITE" id="PS50054"/>
    </source>
</evidence>
<comment type="caution">
    <text evidence="12">The sequence shown here is derived from an EMBL/GenBank/DDBJ whole genome shotgun (WGS) entry which is preliminary data.</text>
</comment>
<organism evidence="12 13">
    <name type="scientific">Reticulomyxa filosa</name>
    <dbReference type="NCBI Taxonomy" id="46433"/>
    <lineage>
        <taxon>Eukaryota</taxon>
        <taxon>Sar</taxon>
        <taxon>Rhizaria</taxon>
        <taxon>Retaria</taxon>
        <taxon>Foraminifera</taxon>
        <taxon>Monothalamids</taxon>
        <taxon>Reticulomyxidae</taxon>
        <taxon>Reticulomyxa</taxon>
    </lineage>
</organism>
<dbReference type="InterPro" id="IPR000387">
    <property type="entry name" value="Tyr_Pase_dom"/>
</dbReference>
<dbReference type="Proteomes" id="UP000023152">
    <property type="component" value="Unassembled WGS sequence"/>
</dbReference>
<dbReference type="OMA" id="IQVHGWT"/>
<dbReference type="FunFam" id="3.90.190.10:FF:000086">
    <property type="entry name" value="Protein tyrosine phosphatase-like protein"/>
    <property type="match status" value="1"/>
</dbReference>
<dbReference type="InterPro" id="IPR003595">
    <property type="entry name" value="Tyr_Pase_cat"/>
</dbReference>
<comment type="catalytic activity">
    <reaction evidence="9">
        <text>O-phospho-L-tyrosyl-[protein] + H2O = L-tyrosyl-[protein] + phosphate</text>
        <dbReference type="Rhea" id="RHEA:10684"/>
        <dbReference type="Rhea" id="RHEA-COMP:10136"/>
        <dbReference type="Rhea" id="RHEA-COMP:20101"/>
        <dbReference type="ChEBI" id="CHEBI:15377"/>
        <dbReference type="ChEBI" id="CHEBI:43474"/>
        <dbReference type="ChEBI" id="CHEBI:46858"/>
        <dbReference type="ChEBI" id="CHEBI:61978"/>
        <dbReference type="EC" id="3.1.3.48"/>
    </reaction>
</comment>
<feature type="domain" description="Tyrosine specific protein phosphatases" evidence="11">
    <location>
        <begin position="80"/>
        <end position="146"/>
    </location>
</feature>
<dbReference type="InterPro" id="IPR050561">
    <property type="entry name" value="PTP"/>
</dbReference>
<dbReference type="GO" id="GO:0005737">
    <property type="term" value="C:cytoplasm"/>
    <property type="evidence" value="ECO:0007669"/>
    <property type="project" value="UniProtKB-ARBA"/>
</dbReference>
<dbReference type="EC" id="3.1.3.48" evidence="2"/>
<accession>X6N4D4</accession>
<sequence length="164" mass="18508">MTQLPNPPSMVACNGCQFLIMDAPTDNNLPLYVKELKMRDIRVIVRTCEATYSKEKLPEDIQLEDLAFPDGEPPSDKIIQKWLRIVENENKKEGRPVAVHCVAGLGRAPVLVAIALIELANLSPWRAIEEVRLARRGALTLRQANWLSKYETRKANRFGDCVVL</sequence>
<dbReference type="AlphaFoldDB" id="X6N4D4"/>
<keyword evidence="5" id="KW-0904">Protein phosphatase</keyword>
<dbReference type="PROSITE" id="PS50056">
    <property type="entry name" value="TYR_PHOSPHATASE_2"/>
    <property type="match status" value="1"/>
</dbReference>
<dbReference type="Gene3D" id="3.90.190.10">
    <property type="entry name" value="Protein tyrosine phosphatase superfamily"/>
    <property type="match status" value="1"/>
</dbReference>
<keyword evidence="6" id="KW-1015">Disulfide bond</keyword>
<evidence type="ECO:0000256" key="6">
    <source>
        <dbReference type="ARBA" id="ARBA00023157"/>
    </source>
</evidence>
<dbReference type="InterPro" id="IPR029021">
    <property type="entry name" value="Prot-tyrosine_phosphatase-like"/>
</dbReference>
<dbReference type="InterPro" id="IPR020422">
    <property type="entry name" value="TYR_PHOSPHATASE_DUAL_dom"/>
</dbReference>
<comment type="similarity">
    <text evidence="1">Belongs to the protein-tyrosine phosphatase family.</text>
</comment>
<evidence type="ECO:0000259" key="11">
    <source>
        <dbReference type="PROSITE" id="PS50056"/>
    </source>
</evidence>
<dbReference type="SUPFAM" id="SSF52799">
    <property type="entry name" value="(Phosphotyrosine protein) phosphatases II"/>
    <property type="match status" value="1"/>
</dbReference>
<evidence type="ECO:0000313" key="13">
    <source>
        <dbReference type="Proteomes" id="UP000023152"/>
    </source>
</evidence>
<evidence type="ECO:0000256" key="3">
    <source>
        <dbReference type="ARBA" id="ARBA00022481"/>
    </source>
</evidence>
<keyword evidence="13" id="KW-1185">Reference proteome</keyword>
<evidence type="ECO:0000256" key="7">
    <source>
        <dbReference type="ARBA" id="ARBA00023288"/>
    </source>
</evidence>
<dbReference type="PANTHER" id="PTHR23339">
    <property type="entry name" value="TYROSINE SPECIFIC PROTEIN PHOSPHATASE AND DUAL SPECIFICITY PROTEIN PHOSPHATASE"/>
    <property type="match status" value="1"/>
</dbReference>
<dbReference type="PROSITE" id="PS50054">
    <property type="entry name" value="TYR_PHOSPHATASE_DUAL"/>
    <property type="match status" value="1"/>
</dbReference>
<evidence type="ECO:0000313" key="12">
    <source>
        <dbReference type="EMBL" id="ETO21150.1"/>
    </source>
</evidence>
<evidence type="ECO:0000256" key="1">
    <source>
        <dbReference type="ARBA" id="ARBA00009580"/>
    </source>
</evidence>
<keyword evidence="4" id="KW-0378">Hydrolase</keyword>
<evidence type="ECO:0000256" key="8">
    <source>
        <dbReference type="ARBA" id="ARBA00023289"/>
    </source>
</evidence>
<keyword evidence="3" id="KW-0488">Methylation</keyword>
<evidence type="ECO:0000256" key="2">
    <source>
        <dbReference type="ARBA" id="ARBA00013064"/>
    </source>
</evidence>
<keyword evidence="8" id="KW-0636">Prenylation</keyword>
<reference evidence="12 13" key="1">
    <citation type="journal article" date="2013" name="Curr. Biol.">
        <title>The Genome of the Foraminiferan Reticulomyxa filosa.</title>
        <authorList>
            <person name="Glockner G."/>
            <person name="Hulsmann N."/>
            <person name="Schleicher M."/>
            <person name="Noegel A.A."/>
            <person name="Eichinger L."/>
            <person name="Gallinger C."/>
            <person name="Pawlowski J."/>
            <person name="Sierra R."/>
            <person name="Euteneuer U."/>
            <person name="Pillet L."/>
            <person name="Moustafa A."/>
            <person name="Platzer M."/>
            <person name="Groth M."/>
            <person name="Szafranski K."/>
            <person name="Schliwa M."/>
        </authorList>
    </citation>
    <scope>NUCLEOTIDE SEQUENCE [LARGE SCALE GENOMIC DNA]</scope>
</reference>
<evidence type="ECO:0000256" key="4">
    <source>
        <dbReference type="ARBA" id="ARBA00022801"/>
    </source>
</evidence>
<evidence type="ECO:0000256" key="5">
    <source>
        <dbReference type="ARBA" id="ARBA00022912"/>
    </source>
</evidence>
<dbReference type="EMBL" id="ASPP01011896">
    <property type="protein sequence ID" value="ETO21150.1"/>
    <property type="molecule type" value="Genomic_DNA"/>
</dbReference>